<keyword evidence="3" id="KW-1185">Reference proteome</keyword>
<name>A0A1I3VJT9_9BACL</name>
<dbReference type="Gene3D" id="1.50.10.10">
    <property type="match status" value="1"/>
</dbReference>
<accession>A0A1I3VJT9</accession>
<proteinExistence type="predicted"/>
<dbReference type="InterPro" id="IPR008928">
    <property type="entry name" value="6-hairpin_glycosidase_sf"/>
</dbReference>
<evidence type="ECO:0000313" key="2">
    <source>
        <dbReference type="EMBL" id="SFJ95628.1"/>
    </source>
</evidence>
<dbReference type="InterPro" id="IPR011613">
    <property type="entry name" value="GH15-like"/>
</dbReference>
<dbReference type="InterPro" id="IPR012341">
    <property type="entry name" value="6hp_glycosidase-like_sf"/>
</dbReference>
<organism evidence="2 3">
    <name type="scientific">Brevibacillus centrosporus</name>
    <dbReference type="NCBI Taxonomy" id="54910"/>
    <lineage>
        <taxon>Bacteria</taxon>
        <taxon>Bacillati</taxon>
        <taxon>Bacillota</taxon>
        <taxon>Bacilli</taxon>
        <taxon>Bacillales</taxon>
        <taxon>Paenibacillaceae</taxon>
        <taxon>Brevibacillus</taxon>
    </lineage>
</organism>
<evidence type="ECO:0000313" key="3">
    <source>
        <dbReference type="Proteomes" id="UP000198915"/>
    </source>
</evidence>
<dbReference type="PANTHER" id="PTHR31616">
    <property type="entry name" value="TREHALASE"/>
    <property type="match status" value="1"/>
</dbReference>
<keyword evidence="2" id="KW-0378">Hydrolase</keyword>
<protein>
    <submittedName>
        <fullName evidence="2">Glycosyl hydrolases family 15</fullName>
    </submittedName>
</protein>
<dbReference type="GO" id="GO:0005975">
    <property type="term" value="P:carbohydrate metabolic process"/>
    <property type="evidence" value="ECO:0007669"/>
    <property type="project" value="InterPro"/>
</dbReference>
<dbReference type="PANTHER" id="PTHR31616:SF0">
    <property type="entry name" value="GLUCAN 1,4-ALPHA-GLUCOSIDASE"/>
    <property type="match status" value="1"/>
</dbReference>
<dbReference type="AlphaFoldDB" id="A0A1I3VJT9"/>
<dbReference type="Proteomes" id="UP000198915">
    <property type="component" value="Unassembled WGS sequence"/>
</dbReference>
<feature type="domain" description="GH15-like" evidence="1">
    <location>
        <begin position="15"/>
        <end position="300"/>
    </location>
</feature>
<dbReference type="RefSeq" id="WP_092268519.1">
    <property type="nucleotide sequence ID" value="NZ_BJOE01000014.1"/>
</dbReference>
<dbReference type="STRING" id="1884381.SAMN05518846_10750"/>
<reference evidence="3" key="1">
    <citation type="submission" date="2016-10" db="EMBL/GenBank/DDBJ databases">
        <authorList>
            <person name="Varghese N."/>
            <person name="Submissions S."/>
        </authorList>
    </citation>
    <scope>NUCLEOTIDE SEQUENCE [LARGE SCALE GENOMIC DNA]</scope>
    <source>
        <strain evidence="3">OK042</strain>
    </source>
</reference>
<dbReference type="Pfam" id="PF00723">
    <property type="entry name" value="Glyco_hydro_15"/>
    <property type="match status" value="1"/>
</dbReference>
<dbReference type="EMBL" id="FORT01000007">
    <property type="protein sequence ID" value="SFJ95628.1"/>
    <property type="molecule type" value="Genomic_DNA"/>
</dbReference>
<sequence>MTTAEFIEQSIRIITEHQAESGAYIASPAFRPYRYAWLRDGTFTAYAMNRAGQHESARRFYQWCDRVIRQYEQKARAAIAAVQAGVTGGGNERFLHTRYTVDGAEVIGEWGSFQLDGYGTWLWGLAQHVRFSGETALIEQLRPSIDLTLDYLQACWRLPNYDCWEEWGDRQHPATMAAIYGGAAAIAEYVPDRAEELSRLGQSIRQFVREYGTTDGRFAKSVGNPAVDASLLWIAVPFGLAEVDDPLMVETVEAVKRELVTAGGVHRYTTDTYYGGGQWPLLTAWLGWFYVRTGQKEAAADLLHWMESKWQPSGLPEQVQDHLVSPEAYESWVEKEGKPAAPLVWSHAMYLVLAAELQHFG</sequence>
<dbReference type="GO" id="GO:0004553">
    <property type="term" value="F:hydrolase activity, hydrolyzing O-glycosyl compounds"/>
    <property type="evidence" value="ECO:0007669"/>
    <property type="project" value="UniProtKB-ARBA"/>
</dbReference>
<evidence type="ECO:0000259" key="1">
    <source>
        <dbReference type="Pfam" id="PF00723"/>
    </source>
</evidence>
<dbReference type="SUPFAM" id="SSF48208">
    <property type="entry name" value="Six-hairpin glycosidases"/>
    <property type="match status" value="1"/>
</dbReference>
<gene>
    <name evidence="2" type="ORF">SAMN05518846_10750</name>
</gene>